<evidence type="ECO:0000313" key="2">
    <source>
        <dbReference type="EMBL" id="KNC75878.1"/>
    </source>
</evidence>
<sequence>MHPLSANKLPIGRGGAGGGIGGRRLLNPQGVEISPGTKNSYPHTAAGSLRAVVSSSVGAGAHTGPPPPTLEDVSAITVTTGGSTVAASALAVAEDSGARDKAALLRTDTLTRADTLTRVNTLTRANTLSRARLGTSPIAVHPDEETDTGTDPAGLGASVGDGSRRGSGGGGGNAGLGTNVHSSHDSDSRRGSLESIGEGDRQSSGGTHDLNPDKMEGFFGHKISIPVPGVGLSKPMSIPKEALVRRDTRLIVGDSKSHVHASRSYSNTFLSNNEGSQTFSGSRQGGPQLSISTSPRATPEPSTAPKKAEQDPLNVSPKGVVALSDG</sequence>
<feature type="region of interest" description="Disordered" evidence="1">
    <location>
        <begin position="255"/>
        <end position="326"/>
    </location>
</feature>
<organism evidence="2 3">
    <name type="scientific">Sphaeroforma arctica JP610</name>
    <dbReference type="NCBI Taxonomy" id="667725"/>
    <lineage>
        <taxon>Eukaryota</taxon>
        <taxon>Ichthyosporea</taxon>
        <taxon>Ichthyophonida</taxon>
        <taxon>Sphaeroforma</taxon>
    </lineage>
</organism>
<name>A0A0L0FIK4_9EUKA</name>
<feature type="non-terminal residue" evidence="2">
    <location>
        <position position="326"/>
    </location>
</feature>
<dbReference type="RefSeq" id="XP_014149780.1">
    <property type="nucleotide sequence ID" value="XM_014294305.1"/>
</dbReference>
<accession>A0A0L0FIK4</accession>
<proteinExistence type="predicted"/>
<evidence type="ECO:0000313" key="3">
    <source>
        <dbReference type="Proteomes" id="UP000054560"/>
    </source>
</evidence>
<keyword evidence="3" id="KW-1185">Reference proteome</keyword>
<feature type="compositionally biased region" description="Gly residues" evidence="1">
    <location>
        <begin position="165"/>
        <end position="175"/>
    </location>
</feature>
<feature type="compositionally biased region" description="Gly residues" evidence="1">
    <location>
        <begin position="12"/>
        <end position="22"/>
    </location>
</feature>
<evidence type="ECO:0000256" key="1">
    <source>
        <dbReference type="SAM" id="MobiDB-lite"/>
    </source>
</evidence>
<dbReference type="AlphaFoldDB" id="A0A0L0FIK4"/>
<feature type="region of interest" description="Disordered" evidence="1">
    <location>
        <begin position="1"/>
        <end position="39"/>
    </location>
</feature>
<dbReference type="Proteomes" id="UP000054560">
    <property type="component" value="Unassembled WGS sequence"/>
</dbReference>
<protein>
    <submittedName>
        <fullName evidence="2">Uncharacterized protein</fullName>
    </submittedName>
</protein>
<gene>
    <name evidence="2" type="ORF">SARC_11604</name>
</gene>
<feature type="compositionally biased region" description="Basic and acidic residues" evidence="1">
    <location>
        <begin position="182"/>
        <end position="192"/>
    </location>
</feature>
<dbReference type="EMBL" id="KQ243375">
    <property type="protein sequence ID" value="KNC75878.1"/>
    <property type="molecule type" value="Genomic_DNA"/>
</dbReference>
<dbReference type="GeneID" id="25912108"/>
<feature type="compositionally biased region" description="Polar residues" evidence="1">
    <location>
        <begin position="263"/>
        <end position="296"/>
    </location>
</feature>
<feature type="region of interest" description="Disordered" evidence="1">
    <location>
        <begin position="133"/>
        <end position="217"/>
    </location>
</feature>
<reference evidence="2 3" key="1">
    <citation type="submission" date="2011-02" db="EMBL/GenBank/DDBJ databases">
        <title>The Genome Sequence of Sphaeroforma arctica JP610.</title>
        <authorList>
            <consortium name="The Broad Institute Genome Sequencing Platform"/>
            <person name="Russ C."/>
            <person name="Cuomo C."/>
            <person name="Young S.K."/>
            <person name="Zeng Q."/>
            <person name="Gargeya S."/>
            <person name="Alvarado L."/>
            <person name="Berlin A."/>
            <person name="Chapman S.B."/>
            <person name="Chen Z."/>
            <person name="Freedman E."/>
            <person name="Gellesch M."/>
            <person name="Goldberg J."/>
            <person name="Griggs A."/>
            <person name="Gujja S."/>
            <person name="Heilman E."/>
            <person name="Heiman D."/>
            <person name="Howarth C."/>
            <person name="Mehta T."/>
            <person name="Neiman D."/>
            <person name="Pearson M."/>
            <person name="Roberts A."/>
            <person name="Saif S."/>
            <person name="Shea T."/>
            <person name="Shenoy N."/>
            <person name="Sisk P."/>
            <person name="Stolte C."/>
            <person name="Sykes S."/>
            <person name="White J."/>
            <person name="Yandava C."/>
            <person name="Burger G."/>
            <person name="Gray M.W."/>
            <person name="Holland P.W.H."/>
            <person name="King N."/>
            <person name="Lang F.B.F."/>
            <person name="Roger A.J."/>
            <person name="Ruiz-Trillo I."/>
            <person name="Haas B."/>
            <person name="Nusbaum C."/>
            <person name="Birren B."/>
        </authorList>
    </citation>
    <scope>NUCLEOTIDE SEQUENCE [LARGE SCALE GENOMIC DNA]</scope>
    <source>
        <strain evidence="2 3">JP610</strain>
    </source>
</reference>